<proteinExistence type="predicted"/>
<dbReference type="InterPro" id="IPR024991">
    <property type="entry name" value="RING-H2_APC11"/>
</dbReference>
<protein>
    <recommendedName>
        <fullName evidence="6">Anaphase-promoting complex subunit 11 RING-H2 finger domain-containing protein</fullName>
    </recommendedName>
</protein>
<keyword evidence="8" id="KW-1185">Reference proteome</keyword>
<evidence type="ECO:0000256" key="5">
    <source>
        <dbReference type="ARBA" id="ARBA00023306"/>
    </source>
</evidence>
<keyword evidence="5" id="KW-0131">Cell cycle</keyword>
<keyword evidence="1" id="KW-0479">Metal-binding</keyword>
<dbReference type="GO" id="GO:0061630">
    <property type="term" value="F:ubiquitin protein ligase activity"/>
    <property type="evidence" value="ECO:0007669"/>
    <property type="project" value="InterPro"/>
</dbReference>
<dbReference type="GO" id="GO:0005680">
    <property type="term" value="C:anaphase-promoting complex"/>
    <property type="evidence" value="ECO:0007669"/>
    <property type="project" value="InterPro"/>
</dbReference>
<dbReference type="Pfam" id="PF12861">
    <property type="entry name" value="zf-ANAPC11"/>
    <property type="match status" value="1"/>
</dbReference>
<evidence type="ECO:0000259" key="6">
    <source>
        <dbReference type="Pfam" id="PF12861"/>
    </source>
</evidence>
<comment type="caution">
    <text evidence="7">The sequence shown here is derived from an EMBL/GenBank/DDBJ whole genome shotgun (WGS) entry which is preliminary data.</text>
</comment>
<accession>A0A5M9K293</accession>
<dbReference type="GO" id="GO:0031145">
    <property type="term" value="P:anaphase-promoting complex-dependent catabolic process"/>
    <property type="evidence" value="ECO:0007669"/>
    <property type="project" value="InterPro"/>
</dbReference>
<keyword evidence="4" id="KW-0862">Zinc</keyword>
<dbReference type="GO" id="GO:0097602">
    <property type="term" value="F:cullin family protein binding"/>
    <property type="evidence" value="ECO:0007669"/>
    <property type="project" value="InterPro"/>
</dbReference>
<keyword evidence="3" id="KW-0833">Ubl conjugation pathway</keyword>
<dbReference type="AlphaFoldDB" id="A0A5M9K293"/>
<reference evidence="7 8" key="1">
    <citation type="submission" date="2019-06" db="EMBL/GenBank/DDBJ databases">
        <title>Genome Sequence of the Brown Rot Fungal Pathogen Monilinia fructicola.</title>
        <authorList>
            <person name="De Miccolis Angelini R.M."/>
            <person name="Landi L."/>
            <person name="Abate D."/>
            <person name="Pollastro S."/>
            <person name="Romanazzi G."/>
            <person name="Faretra F."/>
        </authorList>
    </citation>
    <scope>NUCLEOTIDE SEQUENCE [LARGE SCALE GENOMIC DNA]</scope>
    <source>
        <strain evidence="7 8">Mfrc123</strain>
    </source>
</reference>
<sequence length="105" mass="12098">MKVKIRTWNAVATWRWDLDEDDVCGICQVHFDGTCPTCKYPGDELQFVIWKMRAQFPYALHSGVDQTRLLQGTVPYVQTEVRMDRQYNGTRASSILIIQQTDGGQ</sequence>
<evidence type="ECO:0000256" key="2">
    <source>
        <dbReference type="ARBA" id="ARBA00022771"/>
    </source>
</evidence>
<dbReference type="VEuPathDB" id="FungiDB:MFRU_050g00400"/>
<dbReference type="SUPFAM" id="SSF57850">
    <property type="entry name" value="RING/U-box"/>
    <property type="match status" value="1"/>
</dbReference>
<name>A0A5M9K293_MONFR</name>
<evidence type="ECO:0000256" key="3">
    <source>
        <dbReference type="ARBA" id="ARBA00022786"/>
    </source>
</evidence>
<keyword evidence="2" id="KW-0863">Zinc-finger</keyword>
<gene>
    <name evidence="7" type="ORF">EYC84_006089</name>
</gene>
<dbReference type="Proteomes" id="UP000322873">
    <property type="component" value="Unassembled WGS sequence"/>
</dbReference>
<dbReference type="GO" id="GO:0008270">
    <property type="term" value="F:zinc ion binding"/>
    <property type="evidence" value="ECO:0007669"/>
    <property type="project" value="UniProtKB-KW"/>
</dbReference>
<organism evidence="7 8">
    <name type="scientific">Monilinia fructicola</name>
    <name type="common">Brown rot fungus</name>
    <name type="synonym">Ciboria fructicola</name>
    <dbReference type="NCBI Taxonomy" id="38448"/>
    <lineage>
        <taxon>Eukaryota</taxon>
        <taxon>Fungi</taxon>
        <taxon>Dikarya</taxon>
        <taxon>Ascomycota</taxon>
        <taxon>Pezizomycotina</taxon>
        <taxon>Leotiomycetes</taxon>
        <taxon>Helotiales</taxon>
        <taxon>Sclerotiniaceae</taxon>
        <taxon>Monilinia</taxon>
    </lineage>
</organism>
<evidence type="ECO:0000313" key="8">
    <source>
        <dbReference type="Proteomes" id="UP000322873"/>
    </source>
</evidence>
<feature type="domain" description="Anaphase-promoting complex subunit 11 RING-H2 finger" evidence="6">
    <location>
        <begin position="21"/>
        <end position="56"/>
    </location>
</feature>
<dbReference type="EMBL" id="VICG01000001">
    <property type="protein sequence ID" value="KAA8575924.1"/>
    <property type="molecule type" value="Genomic_DNA"/>
</dbReference>
<dbReference type="Gene3D" id="3.30.40.10">
    <property type="entry name" value="Zinc/RING finger domain, C3HC4 (zinc finger)"/>
    <property type="match status" value="1"/>
</dbReference>
<dbReference type="InterPro" id="IPR051031">
    <property type="entry name" value="RING-box_E3_Ubiquitin_Ligase"/>
</dbReference>
<evidence type="ECO:0000313" key="7">
    <source>
        <dbReference type="EMBL" id="KAA8575924.1"/>
    </source>
</evidence>
<evidence type="ECO:0000256" key="1">
    <source>
        <dbReference type="ARBA" id="ARBA00022723"/>
    </source>
</evidence>
<dbReference type="InterPro" id="IPR013083">
    <property type="entry name" value="Znf_RING/FYVE/PHD"/>
</dbReference>
<dbReference type="PANTHER" id="PTHR11210">
    <property type="entry name" value="RING BOX"/>
    <property type="match status" value="1"/>
</dbReference>
<evidence type="ECO:0000256" key="4">
    <source>
        <dbReference type="ARBA" id="ARBA00022833"/>
    </source>
</evidence>